<gene>
    <name evidence="1" type="ORF">C9F04_03395</name>
</gene>
<protein>
    <submittedName>
        <fullName evidence="1">Uncharacterized protein</fullName>
    </submittedName>
</protein>
<accession>A0A659QZB0</accession>
<evidence type="ECO:0000313" key="1">
    <source>
        <dbReference type="EMBL" id="TGC91424.1"/>
    </source>
</evidence>
<dbReference type="InterPro" id="IPR009420">
    <property type="entry name" value="FlhE"/>
</dbReference>
<organism evidence="1 2">
    <name type="scientific">Salmonella enterica subsp. enterica serovar Wilhelmsburg</name>
    <dbReference type="NCBI Taxonomy" id="1960126"/>
    <lineage>
        <taxon>Bacteria</taxon>
        <taxon>Pseudomonadati</taxon>
        <taxon>Pseudomonadota</taxon>
        <taxon>Gammaproteobacteria</taxon>
        <taxon>Enterobacterales</taxon>
        <taxon>Enterobacteriaceae</taxon>
        <taxon>Salmonella</taxon>
    </lineage>
</organism>
<reference evidence="1 2" key="1">
    <citation type="submission" date="2018-03" db="EMBL/GenBank/DDBJ databases">
        <title>Non-Typhoidal Salmonella genome sequencing and assembly.</title>
        <authorList>
            <person name="Matchawe C."/>
        </authorList>
    </citation>
    <scope>NUCLEOTIDE SEQUENCE [LARGE SCALE GENOMIC DNA]</scope>
    <source>
        <strain evidence="1 2">32eva</strain>
    </source>
</reference>
<sequence>PRPRPTGTTLRVAHVPAVESLRVVGEGPRGGRLIPALKVRSNQVIVNYR</sequence>
<evidence type="ECO:0000313" key="2">
    <source>
        <dbReference type="Proteomes" id="UP000297749"/>
    </source>
</evidence>
<dbReference type="EMBL" id="PYKF01000156">
    <property type="protein sequence ID" value="TGC91424.1"/>
    <property type="molecule type" value="Genomic_DNA"/>
</dbReference>
<feature type="non-terminal residue" evidence="1">
    <location>
        <position position="1"/>
    </location>
</feature>
<dbReference type="Proteomes" id="UP000297749">
    <property type="component" value="Unassembled WGS sequence"/>
</dbReference>
<name>A0A659QZB0_SALET</name>
<comment type="caution">
    <text evidence="1">The sequence shown here is derived from an EMBL/GenBank/DDBJ whole genome shotgun (WGS) entry which is preliminary data.</text>
</comment>
<dbReference type="AlphaFoldDB" id="A0A659QZB0"/>
<dbReference type="Pfam" id="PF06366">
    <property type="entry name" value="FlhE"/>
    <property type="match status" value="1"/>
</dbReference>
<proteinExistence type="predicted"/>